<evidence type="ECO:0000256" key="1">
    <source>
        <dbReference type="SAM" id="MobiDB-lite"/>
    </source>
</evidence>
<feature type="region of interest" description="Disordered" evidence="1">
    <location>
        <begin position="1"/>
        <end position="27"/>
    </location>
</feature>
<evidence type="ECO:0000313" key="3">
    <source>
        <dbReference type="Proteomes" id="UP000078543"/>
    </source>
</evidence>
<gene>
    <name evidence="2" type="ORF">A6A05_11875</name>
</gene>
<dbReference type="EMBL" id="LWQU01000136">
    <property type="protein sequence ID" value="OAN50697.1"/>
    <property type="molecule type" value="Genomic_DNA"/>
</dbReference>
<accession>A0A178MRL7</accession>
<comment type="caution">
    <text evidence="2">The sequence shown here is derived from an EMBL/GenBank/DDBJ whole genome shotgun (WGS) entry which is preliminary data.</text>
</comment>
<sequence length="700" mass="74460">MSLRGRTTFPSSLARSTRPRRSLASAGAAGGTGAALAEFLSQTAGDMIQDAQTADAEQVAIQARQEGAAAGVKAGADGGVIALAPGDTVRAKAFNDAMVGGYTASLDVYTHAKATEWKAQYADNPDGFKDQWAALSAGLVRNQPAELQPEVQAQLLKRGALMHSDLVAAKATKDLRLAEDRANGDMLSAMLNADGQSEQAWRSGNATAAAGHDATWADYLTRRTDLHETQKVQLADGFRRNRARAAVLGEFDRVKAKGLDAAEAFVRRLPAAHKDQDPDDLTRWQAEMERGLSDLKEQRREALSALHDQAADALFRAERGYGAQPLVDLANKARTLGDDRLAARLSQTVRAADLAVDLAHMPLPALAAKAQDYEQTAKAGGDPRRAEIARSVLAEQSKALATDAIGHTRRQGFAVPAIDWSNPDSLAERTRFADRLSGIHKIPVSALDKAELADLHARLDAGSPDDKARLLGSLAKGFGTRRLPEVLDAIGAKDNETAQAGAIAARGGNGGQVARDILFGQALRKSLSSDKAGGGRQYLPPKDEAFRLFFETALPPAALAAMAPEDQAGIQQAVISSYAAKSHAAGKAHQVAVDPVLFRAAVTDVTGGVVAWNGKSFPAPRPGVTQADITKLVDGLTDNDFLMAQDKVTPAQVRHHGRFVMKEPGRYFVEIGGAFVHDKFGRPLELDLGFKARLNRMGAD</sequence>
<evidence type="ECO:0000313" key="2">
    <source>
        <dbReference type="EMBL" id="OAN50697.1"/>
    </source>
</evidence>
<dbReference type="Proteomes" id="UP000078543">
    <property type="component" value="Unassembled WGS sequence"/>
</dbReference>
<keyword evidence="3" id="KW-1185">Reference proteome</keyword>
<organism evidence="2 3">
    <name type="scientific">Magnetospirillum moscoviense</name>
    <dbReference type="NCBI Taxonomy" id="1437059"/>
    <lineage>
        <taxon>Bacteria</taxon>
        <taxon>Pseudomonadati</taxon>
        <taxon>Pseudomonadota</taxon>
        <taxon>Alphaproteobacteria</taxon>
        <taxon>Rhodospirillales</taxon>
        <taxon>Rhodospirillaceae</taxon>
        <taxon>Magnetospirillum</taxon>
    </lineage>
</organism>
<dbReference type="RefSeq" id="WP_068500066.1">
    <property type="nucleotide sequence ID" value="NZ_LWQU01000136.1"/>
</dbReference>
<name>A0A178MRL7_9PROT</name>
<protein>
    <submittedName>
        <fullName evidence="2">Uncharacterized protein</fullName>
    </submittedName>
</protein>
<reference evidence="2 3" key="1">
    <citation type="submission" date="2016-04" db="EMBL/GenBank/DDBJ databases">
        <title>Draft genome sequence of freshwater magnetotactic bacteria Magnetospirillum marisnigri SP-1 and Magnetospirillum moscoviense BB-1.</title>
        <authorList>
            <person name="Koziaeva V."/>
            <person name="Dziuba M.V."/>
            <person name="Ivanov T.M."/>
            <person name="Kuznetsov B."/>
            <person name="Grouzdev D.S."/>
        </authorList>
    </citation>
    <scope>NUCLEOTIDE SEQUENCE [LARGE SCALE GENOMIC DNA]</scope>
    <source>
        <strain evidence="2 3">BB-1</strain>
    </source>
</reference>
<proteinExistence type="predicted"/>
<dbReference type="AlphaFoldDB" id="A0A178MRL7"/>
<dbReference type="STRING" id="1437059.A6A05_11875"/>